<protein>
    <recommendedName>
        <fullName evidence="4">Transmembrane protein 18</fullName>
    </recommendedName>
</protein>
<dbReference type="Proteomes" id="UP000054359">
    <property type="component" value="Unassembled WGS sequence"/>
</dbReference>
<evidence type="ECO:0000256" key="4">
    <source>
        <dbReference type="ARBA" id="ARBA00014253"/>
    </source>
</evidence>
<feature type="transmembrane region" description="Helical" evidence="12">
    <location>
        <begin position="39"/>
        <end position="56"/>
    </location>
</feature>
<dbReference type="OMA" id="TFSKQQY"/>
<keyword evidence="5 12" id="KW-0812">Transmembrane</keyword>
<evidence type="ECO:0000256" key="5">
    <source>
        <dbReference type="ARBA" id="ARBA00022692"/>
    </source>
</evidence>
<dbReference type="InterPro" id="IPR026721">
    <property type="entry name" value="TMEM18"/>
</dbReference>
<feature type="transmembrane region" description="Helical" evidence="12">
    <location>
        <begin position="101"/>
        <end position="126"/>
    </location>
</feature>
<evidence type="ECO:0000256" key="6">
    <source>
        <dbReference type="ARBA" id="ARBA00022989"/>
    </source>
</evidence>
<evidence type="ECO:0000256" key="7">
    <source>
        <dbReference type="ARBA" id="ARBA00023054"/>
    </source>
</evidence>
<feature type="transmembrane region" description="Helical" evidence="12">
    <location>
        <begin position="63"/>
        <end position="81"/>
    </location>
</feature>
<sequence>METEFSAILTKGNQLVPHMQNEVLNLITFLKEIDWTEPWLIGLLIFHAIITILTVVTRHHGNFQGAFFFSLLLLVFCSSNINELAAKNWKYFARQQYFDSSGMFISIVFSSPILLNCLVMVGHWLWTSGSLMVKVKQAQLKQRLRAESRLRKQRKSSDSSSHHKAD</sequence>
<name>A0A087T0T2_STEMI</name>
<evidence type="ECO:0000256" key="10">
    <source>
        <dbReference type="ARBA" id="ARBA00023242"/>
    </source>
</evidence>
<dbReference type="PANTHER" id="PTHR22593">
    <property type="entry name" value="TRANSMEMBRANE PROTEIN 18"/>
    <property type="match status" value="1"/>
</dbReference>
<feature type="non-terminal residue" evidence="13">
    <location>
        <position position="166"/>
    </location>
</feature>
<dbReference type="PANTHER" id="PTHR22593:SF2">
    <property type="entry name" value="TRANSMEMBRANE PROTEIN 18"/>
    <property type="match status" value="1"/>
</dbReference>
<accession>A0A087T0T2</accession>
<reference evidence="13 14" key="1">
    <citation type="submission" date="2013-11" db="EMBL/GenBank/DDBJ databases">
        <title>Genome sequencing of Stegodyphus mimosarum.</title>
        <authorList>
            <person name="Bechsgaard J."/>
        </authorList>
    </citation>
    <scope>NUCLEOTIDE SEQUENCE [LARGE SCALE GENOMIC DNA]</scope>
</reference>
<keyword evidence="9 12" id="KW-0472">Membrane</keyword>
<evidence type="ECO:0000256" key="12">
    <source>
        <dbReference type="SAM" id="Phobius"/>
    </source>
</evidence>
<keyword evidence="7" id="KW-0175">Coiled coil</keyword>
<evidence type="ECO:0000313" key="13">
    <source>
        <dbReference type="EMBL" id="KFM58721.1"/>
    </source>
</evidence>
<keyword evidence="8" id="KW-0238">DNA-binding</keyword>
<evidence type="ECO:0000256" key="2">
    <source>
        <dbReference type="ARBA" id="ARBA00004127"/>
    </source>
</evidence>
<keyword evidence="14" id="KW-1185">Reference proteome</keyword>
<evidence type="ECO:0000256" key="1">
    <source>
        <dbReference type="ARBA" id="ARBA00004126"/>
    </source>
</evidence>
<feature type="region of interest" description="Disordered" evidence="11">
    <location>
        <begin position="147"/>
        <end position="166"/>
    </location>
</feature>
<evidence type="ECO:0000256" key="8">
    <source>
        <dbReference type="ARBA" id="ARBA00023125"/>
    </source>
</evidence>
<gene>
    <name evidence="13" type="ORF">X975_06010</name>
</gene>
<keyword evidence="10" id="KW-0539">Nucleus</keyword>
<comment type="similarity">
    <text evidence="3">Belongs to the TMEM18 family.</text>
</comment>
<keyword evidence="6 12" id="KW-1133">Transmembrane helix</keyword>
<comment type="subcellular location">
    <subcellularLocation>
        <location evidence="2">Endomembrane system</location>
        <topology evidence="2">Multi-pass membrane protein</topology>
    </subcellularLocation>
    <subcellularLocation>
        <location evidence="1">Nucleus membrane</location>
    </subcellularLocation>
</comment>
<proteinExistence type="inferred from homology"/>
<evidence type="ECO:0000256" key="11">
    <source>
        <dbReference type="SAM" id="MobiDB-lite"/>
    </source>
</evidence>
<dbReference type="AlphaFoldDB" id="A0A087T0T2"/>
<dbReference type="GO" id="GO:0031965">
    <property type="term" value="C:nuclear membrane"/>
    <property type="evidence" value="ECO:0007669"/>
    <property type="project" value="UniProtKB-SubCell"/>
</dbReference>
<evidence type="ECO:0000313" key="14">
    <source>
        <dbReference type="Proteomes" id="UP000054359"/>
    </source>
</evidence>
<organism evidence="13 14">
    <name type="scientific">Stegodyphus mimosarum</name>
    <name type="common">African social velvet spider</name>
    <dbReference type="NCBI Taxonomy" id="407821"/>
    <lineage>
        <taxon>Eukaryota</taxon>
        <taxon>Metazoa</taxon>
        <taxon>Ecdysozoa</taxon>
        <taxon>Arthropoda</taxon>
        <taxon>Chelicerata</taxon>
        <taxon>Arachnida</taxon>
        <taxon>Araneae</taxon>
        <taxon>Araneomorphae</taxon>
        <taxon>Entelegynae</taxon>
        <taxon>Eresoidea</taxon>
        <taxon>Eresidae</taxon>
        <taxon>Stegodyphus</taxon>
    </lineage>
</organism>
<dbReference type="EMBL" id="KK112864">
    <property type="protein sequence ID" value="KFM58721.1"/>
    <property type="molecule type" value="Genomic_DNA"/>
</dbReference>
<evidence type="ECO:0000256" key="9">
    <source>
        <dbReference type="ARBA" id="ARBA00023136"/>
    </source>
</evidence>
<dbReference type="Pfam" id="PF14770">
    <property type="entry name" value="TMEM18"/>
    <property type="match status" value="1"/>
</dbReference>
<evidence type="ECO:0000256" key="3">
    <source>
        <dbReference type="ARBA" id="ARBA00009971"/>
    </source>
</evidence>
<dbReference type="GO" id="GO:0003677">
    <property type="term" value="F:DNA binding"/>
    <property type="evidence" value="ECO:0007669"/>
    <property type="project" value="UniProtKB-KW"/>
</dbReference>
<dbReference type="STRING" id="407821.A0A087T0T2"/>
<dbReference type="OrthoDB" id="411535at2759"/>